<dbReference type="WBParaSite" id="RSKR_0001149900.1">
    <property type="protein sequence ID" value="RSKR_0001149900.1"/>
    <property type="gene ID" value="RSKR_0001149900"/>
</dbReference>
<name>A0AC35UHM1_9BILA</name>
<proteinExistence type="predicted"/>
<organism evidence="1 2">
    <name type="scientific">Rhabditophanes sp. KR3021</name>
    <dbReference type="NCBI Taxonomy" id="114890"/>
    <lineage>
        <taxon>Eukaryota</taxon>
        <taxon>Metazoa</taxon>
        <taxon>Ecdysozoa</taxon>
        <taxon>Nematoda</taxon>
        <taxon>Chromadorea</taxon>
        <taxon>Rhabditida</taxon>
        <taxon>Tylenchina</taxon>
        <taxon>Panagrolaimomorpha</taxon>
        <taxon>Strongyloidoidea</taxon>
        <taxon>Alloionematidae</taxon>
        <taxon>Rhabditophanes</taxon>
    </lineage>
</organism>
<protein>
    <submittedName>
        <fullName evidence="2">Homeobox domain-containing protein</fullName>
    </submittedName>
</protein>
<evidence type="ECO:0000313" key="2">
    <source>
        <dbReference type="WBParaSite" id="RSKR_0001149900.1"/>
    </source>
</evidence>
<reference evidence="2" key="1">
    <citation type="submission" date="2016-11" db="UniProtKB">
        <authorList>
            <consortium name="WormBaseParasite"/>
        </authorList>
    </citation>
    <scope>IDENTIFICATION</scope>
    <source>
        <strain evidence="2">KR3021</strain>
    </source>
</reference>
<sequence length="414" mass="46235">MAMLEKLLESAMLAEKVRMEAFKQLAKKQEPPKSAEKITSIIPNKCQNMDDEAGSSKKKDVLDAKLPRIRDIKKKHDASISSIIPKFSVNDLLCNFTHLAQSHQKFLQMTSSNAAATASGVFDQTSVNPFQYLTAPQQGLGNGASIHTPDSPSGSVAAVVNNAFNPYFSAAAQQGFQQAYNTDFSNYMATTTPSHQWYGATDPRLSIGRFSAQGMGLNCGFDPSRSTVQGIQLGSQRRKRRVLFTQQQVFELERTFKAQKYLTAPDREKLANQINLSATQVKIWFQNHRYKQKRSEKYKELSMVSDNSPDESRNSSPSTPVSKLEANPTAEMKEKVKTEIASEINNSTMNNNLMLGDSVNDLNKTNSIYSQYHNSQMYSQPGFAFGNFNMTQPAFNAQPTTYYQHVKNATNYGF</sequence>
<evidence type="ECO:0000313" key="1">
    <source>
        <dbReference type="Proteomes" id="UP000095286"/>
    </source>
</evidence>
<dbReference type="Proteomes" id="UP000095286">
    <property type="component" value="Unplaced"/>
</dbReference>
<accession>A0AC35UHM1</accession>